<organism evidence="1">
    <name type="scientific">marine sediment metagenome</name>
    <dbReference type="NCBI Taxonomy" id="412755"/>
    <lineage>
        <taxon>unclassified sequences</taxon>
        <taxon>metagenomes</taxon>
        <taxon>ecological metagenomes</taxon>
    </lineage>
</organism>
<proteinExistence type="predicted"/>
<reference evidence="1" key="1">
    <citation type="journal article" date="2014" name="Front. Microbiol.">
        <title>High frequency of phylogenetically diverse reductive dehalogenase-homologous genes in deep subseafloor sedimentary metagenomes.</title>
        <authorList>
            <person name="Kawai M."/>
            <person name="Futagami T."/>
            <person name="Toyoda A."/>
            <person name="Takaki Y."/>
            <person name="Nishi S."/>
            <person name="Hori S."/>
            <person name="Arai W."/>
            <person name="Tsubouchi T."/>
            <person name="Morono Y."/>
            <person name="Uchiyama I."/>
            <person name="Ito T."/>
            <person name="Fujiyama A."/>
            <person name="Inagaki F."/>
            <person name="Takami H."/>
        </authorList>
    </citation>
    <scope>NUCLEOTIDE SEQUENCE</scope>
    <source>
        <strain evidence="1">Expedition CK06-06</strain>
    </source>
</reference>
<gene>
    <name evidence="1" type="ORF">S06H3_57849</name>
</gene>
<protein>
    <submittedName>
        <fullName evidence="1">Uncharacterized protein</fullName>
    </submittedName>
</protein>
<feature type="non-terminal residue" evidence="1">
    <location>
        <position position="93"/>
    </location>
</feature>
<dbReference type="EMBL" id="BARV01037390">
    <property type="protein sequence ID" value="GAI50300.1"/>
    <property type="molecule type" value="Genomic_DNA"/>
</dbReference>
<name>X1QGZ8_9ZZZZ</name>
<dbReference type="AlphaFoldDB" id="X1QGZ8"/>
<accession>X1QGZ8</accession>
<evidence type="ECO:0000313" key="1">
    <source>
        <dbReference type="EMBL" id="GAI50300.1"/>
    </source>
</evidence>
<comment type="caution">
    <text evidence="1">The sequence shown here is derived from an EMBL/GenBank/DDBJ whole genome shotgun (WGS) entry which is preliminary data.</text>
</comment>
<sequence length="93" mass="10653">MGKIDEHWCSDCKRTLDKTKDEYLDLENIRIKEFPGKKGIICKDCLQKPEYDALRKLLGAGNPDFKAFIECALHSVCETFKPVKGRPVRCGHI</sequence>